<dbReference type="Proteomes" id="UP001420932">
    <property type="component" value="Unassembled WGS sequence"/>
</dbReference>
<feature type="transmembrane region" description="Helical" evidence="1">
    <location>
        <begin position="101"/>
        <end position="120"/>
    </location>
</feature>
<evidence type="ECO:0000313" key="3">
    <source>
        <dbReference type="Proteomes" id="UP001420932"/>
    </source>
</evidence>
<comment type="caution">
    <text evidence="2">The sequence shown here is derived from an EMBL/GenBank/DDBJ whole genome shotgun (WGS) entry which is preliminary data.</text>
</comment>
<protein>
    <submittedName>
        <fullName evidence="2">Uncharacterized protein</fullName>
    </submittedName>
</protein>
<accession>A0AAP0IHD8</accession>
<dbReference type="EMBL" id="JBBNAF010000009">
    <property type="protein sequence ID" value="KAK9114811.1"/>
    <property type="molecule type" value="Genomic_DNA"/>
</dbReference>
<keyword evidence="1" id="KW-0472">Membrane</keyword>
<keyword evidence="1" id="KW-0812">Transmembrane</keyword>
<proteinExistence type="predicted"/>
<organism evidence="2 3">
    <name type="scientific">Stephania yunnanensis</name>
    <dbReference type="NCBI Taxonomy" id="152371"/>
    <lineage>
        <taxon>Eukaryota</taxon>
        <taxon>Viridiplantae</taxon>
        <taxon>Streptophyta</taxon>
        <taxon>Embryophyta</taxon>
        <taxon>Tracheophyta</taxon>
        <taxon>Spermatophyta</taxon>
        <taxon>Magnoliopsida</taxon>
        <taxon>Ranunculales</taxon>
        <taxon>Menispermaceae</taxon>
        <taxon>Menispermoideae</taxon>
        <taxon>Cissampelideae</taxon>
        <taxon>Stephania</taxon>
    </lineage>
</organism>
<evidence type="ECO:0000313" key="2">
    <source>
        <dbReference type="EMBL" id="KAK9114811.1"/>
    </source>
</evidence>
<evidence type="ECO:0000256" key="1">
    <source>
        <dbReference type="SAM" id="Phobius"/>
    </source>
</evidence>
<reference evidence="2 3" key="1">
    <citation type="submission" date="2024-01" db="EMBL/GenBank/DDBJ databases">
        <title>Genome assemblies of Stephania.</title>
        <authorList>
            <person name="Yang L."/>
        </authorList>
    </citation>
    <scope>NUCLEOTIDE SEQUENCE [LARGE SCALE GENOMIC DNA]</scope>
    <source>
        <strain evidence="2">YNDBR</strain>
        <tissue evidence="2">Leaf</tissue>
    </source>
</reference>
<keyword evidence="3" id="KW-1185">Reference proteome</keyword>
<sequence length="121" mass="13149">MSSPDENGDFVKLESSLSLKGKHAAMVSYPFAESYNVNASYFLKVSPVHSLCSSSSSVSLSLCAEVSHYEGANACVSAFRAWNTFNAAYNEAKINTRRRNLIGFILFFISSTAVLVVSVFS</sequence>
<gene>
    <name evidence="2" type="ORF">Syun_021608</name>
</gene>
<name>A0AAP0IHD8_9MAGN</name>
<dbReference type="AlphaFoldDB" id="A0AAP0IHD8"/>
<keyword evidence="1" id="KW-1133">Transmembrane helix</keyword>